<dbReference type="NCBIfam" id="TIGR00254">
    <property type="entry name" value="GGDEF"/>
    <property type="match status" value="1"/>
</dbReference>
<name>A0A9X2WJE9_9GAMM</name>
<dbReference type="InterPro" id="IPR007892">
    <property type="entry name" value="CHASE4"/>
</dbReference>
<keyword evidence="5" id="KW-1133">Transmembrane helix</keyword>
<dbReference type="Proteomes" id="UP001147830">
    <property type="component" value="Unassembled WGS sequence"/>
</dbReference>
<dbReference type="PANTHER" id="PTHR45138:SF9">
    <property type="entry name" value="DIGUANYLATE CYCLASE DGCM-RELATED"/>
    <property type="match status" value="1"/>
</dbReference>
<protein>
    <recommendedName>
        <fullName evidence="2">diguanylate cyclase</fullName>
        <ecNumber evidence="2">2.7.7.65</ecNumber>
    </recommendedName>
</protein>
<feature type="transmembrane region" description="Helical" evidence="5">
    <location>
        <begin position="256"/>
        <end position="279"/>
    </location>
</feature>
<evidence type="ECO:0000256" key="3">
    <source>
        <dbReference type="ARBA" id="ARBA00034247"/>
    </source>
</evidence>
<feature type="coiled-coil region" evidence="4">
    <location>
        <begin position="309"/>
        <end position="339"/>
    </location>
</feature>
<dbReference type="PANTHER" id="PTHR45138">
    <property type="entry name" value="REGULATORY COMPONENTS OF SENSORY TRANSDUCTION SYSTEM"/>
    <property type="match status" value="1"/>
</dbReference>
<dbReference type="PROSITE" id="PS50887">
    <property type="entry name" value="GGDEF"/>
    <property type="match status" value="1"/>
</dbReference>
<dbReference type="Pfam" id="PF00990">
    <property type="entry name" value="GGDEF"/>
    <property type="match status" value="1"/>
</dbReference>
<evidence type="ECO:0000256" key="4">
    <source>
        <dbReference type="SAM" id="Coils"/>
    </source>
</evidence>
<comment type="catalytic activity">
    <reaction evidence="3">
        <text>2 GTP = 3',3'-c-di-GMP + 2 diphosphate</text>
        <dbReference type="Rhea" id="RHEA:24898"/>
        <dbReference type="ChEBI" id="CHEBI:33019"/>
        <dbReference type="ChEBI" id="CHEBI:37565"/>
        <dbReference type="ChEBI" id="CHEBI:58805"/>
        <dbReference type="EC" id="2.7.7.65"/>
    </reaction>
</comment>
<dbReference type="Gene3D" id="3.30.70.270">
    <property type="match status" value="1"/>
</dbReference>
<dbReference type="InterPro" id="IPR043128">
    <property type="entry name" value="Rev_trsase/Diguanyl_cyclase"/>
</dbReference>
<sequence length="525" mass="60690">MLSIRQLFLFLSVIFIALLFVGLLLVRWFWFYPAELDVALKTQRNEILSLNSVLNLQRENLEAFAVDYAYWDDTWNYSQVPDSKFTDTNFTDTTFTSLKLSGVLMLNAQREPLFNLEYNDQKSLVKADSGHLLRWLKNGHNEYLQNHPATLFQRINDQPHLLALSPIMHSDSSGPQQGWLIFFQHLDDDLLETWSRITRIPLLQIDVPSDPINLLTPPLQVSPSNDRCLISPDEQPVFCFRIYHQQAIPNFLTSTVLTTFLLIALIPTGIFLILVHLLITPIRKATELLQLNNRDGMLRPVLFTTPIRIRELRQLRDTYNQLVHTARQQQARLEQLSNTDRLTNIPNRRAFDEALESTWRRLQRHTQSAALILVDIDYFKRFNDHYGHQAGDDALHRVAQALKGCAKRTDEMAARFGGEEFALILYIDDANNLDAVRHRISESIRALDIHHNHSSVSKQLTISFGIAWIRESGPWLENMTKEEWLRAADSALYEAKASGRNCNMLQMISPDIPFTESPVWQQLHD</sequence>
<keyword evidence="5" id="KW-0472">Membrane</keyword>
<reference evidence="7" key="2">
    <citation type="submission" date="2022-08" db="EMBL/GenBank/DDBJ databases">
        <authorList>
            <person name="Dong C."/>
        </authorList>
    </citation>
    <scope>NUCLEOTIDE SEQUENCE</scope>
    <source>
        <strain evidence="7">59MF3M-4</strain>
    </source>
</reference>
<dbReference type="FunFam" id="3.30.70.270:FF:000001">
    <property type="entry name" value="Diguanylate cyclase domain protein"/>
    <property type="match status" value="1"/>
</dbReference>
<dbReference type="GO" id="GO:0052621">
    <property type="term" value="F:diguanylate cyclase activity"/>
    <property type="evidence" value="ECO:0007669"/>
    <property type="project" value="UniProtKB-EC"/>
</dbReference>
<dbReference type="InterPro" id="IPR000160">
    <property type="entry name" value="GGDEF_dom"/>
</dbReference>
<reference evidence="7" key="1">
    <citation type="journal article" date="2022" name="Front. Microbiol.">
        <title>Genome-based taxonomic rearrangement of Oceanobacter-related bacteria including the description of Thalassolituus hydrocarbonoclasticus sp. nov. and Thalassolituus pacificus sp. nov. and emended description of the genus Thalassolituus.</title>
        <authorList>
            <person name="Dong C."/>
            <person name="Wei L."/>
            <person name="Wang J."/>
            <person name="Lai Q."/>
            <person name="Huang Z."/>
            <person name="Shao Z."/>
        </authorList>
    </citation>
    <scope>NUCLEOTIDE SEQUENCE</scope>
    <source>
        <strain evidence="7">59MF3M-4</strain>
    </source>
</reference>
<dbReference type="InterPro" id="IPR050469">
    <property type="entry name" value="Diguanylate_Cyclase"/>
</dbReference>
<dbReference type="SMART" id="SM00267">
    <property type="entry name" value="GGDEF"/>
    <property type="match status" value="1"/>
</dbReference>
<comment type="cofactor">
    <cofactor evidence="1">
        <name>Mg(2+)</name>
        <dbReference type="ChEBI" id="CHEBI:18420"/>
    </cofactor>
</comment>
<keyword evidence="4" id="KW-0175">Coiled coil</keyword>
<dbReference type="CDD" id="cd01949">
    <property type="entry name" value="GGDEF"/>
    <property type="match status" value="1"/>
</dbReference>
<organism evidence="7 8">
    <name type="scientific">Thalassolituus pacificus</name>
    <dbReference type="NCBI Taxonomy" id="2975440"/>
    <lineage>
        <taxon>Bacteria</taxon>
        <taxon>Pseudomonadati</taxon>
        <taxon>Pseudomonadota</taxon>
        <taxon>Gammaproteobacteria</taxon>
        <taxon>Oceanospirillales</taxon>
        <taxon>Oceanospirillaceae</taxon>
        <taxon>Thalassolituus</taxon>
    </lineage>
</organism>
<dbReference type="AlphaFoldDB" id="A0A9X2WJE9"/>
<dbReference type="InterPro" id="IPR029787">
    <property type="entry name" value="Nucleotide_cyclase"/>
</dbReference>
<gene>
    <name evidence="7" type="ORF">NYR02_18185</name>
</gene>
<dbReference type="Pfam" id="PF05228">
    <property type="entry name" value="CHASE4"/>
    <property type="match status" value="1"/>
</dbReference>
<keyword evidence="7" id="KW-0808">Transferase</keyword>
<dbReference type="GO" id="GO:1902201">
    <property type="term" value="P:negative regulation of bacterial-type flagellum-dependent cell motility"/>
    <property type="evidence" value="ECO:0007669"/>
    <property type="project" value="TreeGrafter"/>
</dbReference>
<feature type="transmembrane region" description="Helical" evidence="5">
    <location>
        <begin position="7"/>
        <end position="30"/>
    </location>
</feature>
<evidence type="ECO:0000259" key="6">
    <source>
        <dbReference type="PROSITE" id="PS50887"/>
    </source>
</evidence>
<accession>A0A9X2WJE9</accession>
<evidence type="ECO:0000256" key="1">
    <source>
        <dbReference type="ARBA" id="ARBA00001946"/>
    </source>
</evidence>
<keyword evidence="7" id="KW-0548">Nucleotidyltransferase</keyword>
<evidence type="ECO:0000256" key="2">
    <source>
        <dbReference type="ARBA" id="ARBA00012528"/>
    </source>
</evidence>
<dbReference type="EC" id="2.7.7.65" evidence="2"/>
<dbReference type="SUPFAM" id="SSF55073">
    <property type="entry name" value="Nucleotide cyclase"/>
    <property type="match status" value="1"/>
</dbReference>
<dbReference type="EMBL" id="JAOANI010000029">
    <property type="protein sequence ID" value="MCT7360957.1"/>
    <property type="molecule type" value="Genomic_DNA"/>
</dbReference>
<evidence type="ECO:0000313" key="8">
    <source>
        <dbReference type="Proteomes" id="UP001147830"/>
    </source>
</evidence>
<keyword evidence="8" id="KW-1185">Reference proteome</keyword>
<comment type="caution">
    <text evidence="7">The sequence shown here is derived from an EMBL/GenBank/DDBJ whole genome shotgun (WGS) entry which is preliminary data.</text>
</comment>
<dbReference type="GO" id="GO:0043709">
    <property type="term" value="P:cell adhesion involved in single-species biofilm formation"/>
    <property type="evidence" value="ECO:0007669"/>
    <property type="project" value="TreeGrafter"/>
</dbReference>
<feature type="domain" description="GGDEF" evidence="6">
    <location>
        <begin position="367"/>
        <end position="508"/>
    </location>
</feature>
<keyword evidence="5" id="KW-0812">Transmembrane</keyword>
<dbReference type="GO" id="GO:0005886">
    <property type="term" value="C:plasma membrane"/>
    <property type="evidence" value="ECO:0007669"/>
    <property type="project" value="TreeGrafter"/>
</dbReference>
<evidence type="ECO:0000256" key="5">
    <source>
        <dbReference type="SAM" id="Phobius"/>
    </source>
</evidence>
<proteinExistence type="predicted"/>
<evidence type="ECO:0000313" key="7">
    <source>
        <dbReference type="EMBL" id="MCT7360957.1"/>
    </source>
</evidence>
<dbReference type="RefSeq" id="WP_260977789.1">
    <property type="nucleotide sequence ID" value="NZ_JAOANI010000029.1"/>
</dbReference>